<evidence type="ECO:0000259" key="2">
    <source>
        <dbReference type="SMART" id="SM00256"/>
    </source>
</evidence>
<organism evidence="3 4">
    <name type="scientific">Sorghum bicolor</name>
    <name type="common">Sorghum</name>
    <name type="synonym">Sorghum vulgare</name>
    <dbReference type="NCBI Taxonomy" id="4558"/>
    <lineage>
        <taxon>Eukaryota</taxon>
        <taxon>Viridiplantae</taxon>
        <taxon>Streptophyta</taxon>
        <taxon>Embryophyta</taxon>
        <taxon>Tracheophyta</taxon>
        <taxon>Spermatophyta</taxon>
        <taxon>Magnoliopsida</taxon>
        <taxon>Liliopsida</taxon>
        <taxon>Poales</taxon>
        <taxon>Poaceae</taxon>
        <taxon>PACMAD clade</taxon>
        <taxon>Panicoideae</taxon>
        <taxon>Andropogonodae</taxon>
        <taxon>Andropogoneae</taxon>
        <taxon>Sorghinae</taxon>
        <taxon>Sorghum</taxon>
    </lineage>
</organism>
<dbReference type="CDD" id="cd22157">
    <property type="entry name" value="F-box_AtFBW1-like"/>
    <property type="match status" value="1"/>
</dbReference>
<dbReference type="InParanoid" id="A0A1Z5R4I8"/>
<reference evidence="3 4" key="1">
    <citation type="journal article" date="2009" name="Nature">
        <title>The Sorghum bicolor genome and the diversification of grasses.</title>
        <authorList>
            <person name="Paterson A.H."/>
            <person name="Bowers J.E."/>
            <person name="Bruggmann R."/>
            <person name="Dubchak I."/>
            <person name="Grimwood J."/>
            <person name="Gundlach H."/>
            <person name="Haberer G."/>
            <person name="Hellsten U."/>
            <person name="Mitros T."/>
            <person name="Poliakov A."/>
            <person name="Schmutz J."/>
            <person name="Spannagl M."/>
            <person name="Tang H."/>
            <person name="Wang X."/>
            <person name="Wicker T."/>
            <person name="Bharti A.K."/>
            <person name="Chapman J."/>
            <person name="Feltus F.A."/>
            <person name="Gowik U."/>
            <person name="Grigoriev I.V."/>
            <person name="Lyons E."/>
            <person name="Maher C.A."/>
            <person name="Martis M."/>
            <person name="Narechania A."/>
            <person name="Otillar R.P."/>
            <person name="Penning B.W."/>
            <person name="Salamov A.A."/>
            <person name="Wang Y."/>
            <person name="Zhang L."/>
            <person name="Carpita N.C."/>
            <person name="Freeling M."/>
            <person name="Gingle A.R."/>
            <person name="Hash C.T."/>
            <person name="Keller B."/>
            <person name="Klein P."/>
            <person name="Kresovich S."/>
            <person name="McCann M.C."/>
            <person name="Ming R."/>
            <person name="Peterson D.G."/>
            <person name="Mehboob-ur-Rahman"/>
            <person name="Ware D."/>
            <person name="Westhoff P."/>
            <person name="Mayer K.F."/>
            <person name="Messing J."/>
            <person name="Rokhsar D.S."/>
        </authorList>
    </citation>
    <scope>NUCLEOTIDE SEQUENCE [LARGE SCALE GENOMIC DNA]</scope>
    <source>
        <strain evidence="4">cv. BTx623</strain>
    </source>
</reference>
<dbReference type="InterPro" id="IPR017451">
    <property type="entry name" value="F-box-assoc_interact_dom"/>
</dbReference>
<dbReference type="Pfam" id="PF00646">
    <property type="entry name" value="F-box"/>
    <property type="match status" value="1"/>
</dbReference>
<dbReference type="Proteomes" id="UP000000768">
    <property type="component" value="Chromosome 9"/>
</dbReference>
<evidence type="ECO:0000256" key="1">
    <source>
        <dbReference type="SAM" id="MobiDB-lite"/>
    </source>
</evidence>
<dbReference type="NCBIfam" id="TIGR01640">
    <property type="entry name" value="F_box_assoc_1"/>
    <property type="match status" value="1"/>
</dbReference>
<dbReference type="InterPro" id="IPR036047">
    <property type="entry name" value="F-box-like_dom_sf"/>
</dbReference>
<protein>
    <recommendedName>
        <fullName evidence="2">F-box domain-containing protein</fullName>
    </recommendedName>
</protein>
<feature type="region of interest" description="Disordered" evidence="1">
    <location>
        <begin position="1"/>
        <end position="21"/>
    </location>
</feature>
<dbReference type="PANTHER" id="PTHR31672">
    <property type="entry name" value="BNACNNG10540D PROTEIN"/>
    <property type="match status" value="1"/>
</dbReference>
<dbReference type="SMART" id="SM00256">
    <property type="entry name" value="FBOX"/>
    <property type="match status" value="1"/>
</dbReference>
<dbReference type="SUPFAM" id="SSF81383">
    <property type="entry name" value="F-box domain"/>
    <property type="match status" value="1"/>
</dbReference>
<dbReference type="OrthoDB" id="630292at2759"/>
<feature type="domain" description="F-box" evidence="2">
    <location>
        <begin position="24"/>
        <end position="64"/>
    </location>
</feature>
<dbReference type="InterPro" id="IPR001810">
    <property type="entry name" value="F-box_dom"/>
</dbReference>
<dbReference type="eggNOG" id="ENOG502S2YF">
    <property type="taxonomic scope" value="Eukaryota"/>
</dbReference>
<dbReference type="InterPro" id="IPR013187">
    <property type="entry name" value="F-box-assoc_dom_typ3"/>
</dbReference>
<dbReference type="PANTHER" id="PTHR31672:SF13">
    <property type="entry name" value="F-BOX PROTEIN CPR30-LIKE"/>
    <property type="match status" value="1"/>
</dbReference>
<dbReference type="EMBL" id="CM000768">
    <property type="protein sequence ID" value="OQU78345.1"/>
    <property type="molecule type" value="Genomic_DNA"/>
</dbReference>
<dbReference type="Gene3D" id="1.20.1280.50">
    <property type="match status" value="1"/>
</dbReference>
<dbReference type="Pfam" id="PF08268">
    <property type="entry name" value="FBA_3"/>
    <property type="match status" value="1"/>
</dbReference>
<gene>
    <name evidence="3" type="ORF">SORBI_3009G209800</name>
</gene>
<dbReference type="OMA" id="HISFYQW"/>
<proteinExistence type="predicted"/>
<dbReference type="KEGG" id="sbi:8061051"/>
<evidence type="ECO:0000313" key="4">
    <source>
        <dbReference type="Proteomes" id="UP000000768"/>
    </source>
</evidence>
<keyword evidence="4" id="KW-1185">Reference proteome</keyword>
<evidence type="ECO:0000313" key="3">
    <source>
        <dbReference type="EMBL" id="OQU78345.1"/>
    </source>
</evidence>
<name>A0A1Z5R4I8_SORBI</name>
<dbReference type="InterPro" id="IPR050796">
    <property type="entry name" value="SCF_F-box_component"/>
</dbReference>
<dbReference type="AlphaFoldDB" id="A0A1Z5R4I8"/>
<dbReference type="Gramene" id="OQU78345">
    <property type="protein sequence ID" value="OQU78345"/>
    <property type="gene ID" value="SORBI_3009G209800"/>
</dbReference>
<sequence>MELQNEDGRRKRRRISPPNQNPELSEEIIVEEILVRLPVKSLVRFKSVCKAWRATISDPIFIRAHLRHSATKQEQDPCVIISPLIMDNVIPGESRPSTFSNQFRFYQWHHLQANGGSTPSSKQTATHIYTKDLGSGEVIRQMGYFAFCDGLVLVRTDTKLYLLNPATRDSLTLPDNKRNKLGREFCNSAGLGLDPRSGKYKVVRAFYRSLDITTNAYGMGMEVFTVGAGRRRAWRKIAHDVPYPVCRQQSSLSVKGLMFWRIDKVRHGHHQTPPRGLLHLNLADESFGVTRLPDSMDPALDDTFFMDMLHGELWLTACTSRTPDTLTIWAMPVDDNGGQGQWEQRYSIVGYPLIFRPLALLPGSGDGSSQVLFWNRLRLYSYDLATSMLTIECELDRMRYQGRKARKWKNLCKFTARLYTESLVPLTAY</sequence>
<accession>A0A1Z5R4I8</accession>
<reference evidence="4" key="2">
    <citation type="journal article" date="2018" name="Plant J.">
        <title>The Sorghum bicolor reference genome: improved assembly, gene annotations, a transcriptome atlas, and signatures of genome organization.</title>
        <authorList>
            <person name="McCormick R.F."/>
            <person name="Truong S.K."/>
            <person name="Sreedasyam A."/>
            <person name="Jenkins J."/>
            <person name="Shu S."/>
            <person name="Sims D."/>
            <person name="Kennedy M."/>
            <person name="Amirebrahimi M."/>
            <person name="Weers B.D."/>
            <person name="McKinley B."/>
            <person name="Mattison A."/>
            <person name="Morishige D.T."/>
            <person name="Grimwood J."/>
            <person name="Schmutz J."/>
            <person name="Mullet J.E."/>
        </authorList>
    </citation>
    <scope>NUCLEOTIDE SEQUENCE [LARGE SCALE GENOMIC DNA]</scope>
    <source>
        <strain evidence="4">cv. BTx623</strain>
    </source>
</reference>